<dbReference type="GO" id="GO:0003677">
    <property type="term" value="F:DNA binding"/>
    <property type="evidence" value="ECO:0007669"/>
    <property type="project" value="UniProtKB-KW"/>
</dbReference>
<gene>
    <name evidence="8" type="ORF">B0H66DRAFT_297250</name>
</gene>
<dbReference type="AlphaFoldDB" id="A0AAE0M2E5"/>
<proteinExistence type="predicted"/>
<dbReference type="GO" id="GO:0008270">
    <property type="term" value="F:zinc ion binding"/>
    <property type="evidence" value="ECO:0007669"/>
    <property type="project" value="InterPro"/>
</dbReference>
<evidence type="ECO:0000256" key="5">
    <source>
        <dbReference type="ARBA" id="ARBA00023163"/>
    </source>
</evidence>
<dbReference type="SUPFAM" id="SSF57701">
    <property type="entry name" value="Zn2/Cys6 DNA-binding domain"/>
    <property type="match status" value="1"/>
</dbReference>
<dbReference type="CDD" id="cd00067">
    <property type="entry name" value="GAL4"/>
    <property type="match status" value="1"/>
</dbReference>
<keyword evidence="4" id="KW-0238">DNA-binding</keyword>
<name>A0AAE0M2E5_9PEZI</name>
<evidence type="ECO:0000256" key="3">
    <source>
        <dbReference type="ARBA" id="ARBA00023015"/>
    </source>
</evidence>
<dbReference type="InterPro" id="IPR021858">
    <property type="entry name" value="Fun_TF"/>
</dbReference>
<dbReference type="SMART" id="SM00066">
    <property type="entry name" value="GAL4"/>
    <property type="match status" value="1"/>
</dbReference>
<comment type="caution">
    <text evidence="8">The sequence shown here is derived from an EMBL/GenBank/DDBJ whole genome shotgun (WGS) entry which is preliminary data.</text>
</comment>
<keyword evidence="3" id="KW-0805">Transcription regulation</keyword>
<dbReference type="GO" id="GO:0000981">
    <property type="term" value="F:DNA-binding transcription factor activity, RNA polymerase II-specific"/>
    <property type="evidence" value="ECO:0007669"/>
    <property type="project" value="InterPro"/>
</dbReference>
<accession>A0AAE0M2E5</accession>
<evidence type="ECO:0000313" key="9">
    <source>
        <dbReference type="Proteomes" id="UP001283341"/>
    </source>
</evidence>
<dbReference type="Pfam" id="PF00172">
    <property type="entry name" value="Zn_clus"/>
    <property type="match status" value="1"/>
</dbReference>
<dbReference type="InterPro" id="IPR036864">
    <property type="entry name" value="Zn2-C6_fun-type_DNA-bd_sf"/>
</dbReference>
<keyword evidence="5" id="KW-0804">Transcription</keyword>
<protein>
    <recommendedName>
        <fullName evidence="7">Zn(2)-C6 fungal-type domain-containing protein</fullName>
    </recommendedName>
</protein>
<feature type="domain" description="Zn(2)-C6 fungal-type" evidence="7">
    <location>
        <begin position="11"/>
        <end position="39"/>
    </location>
</feature>
<keyword evidence="1" id="KW-0479">Metal-binding</keyword>
<evidence type="ECO:0000313" key="8">
    <source>
        <dbReference type="EMBL" id="KAK3316535.1"/>
    </source>
</evidence>
<dbReference type="PANTHER" id="PTHR36206:SF16">
    <property type="entry name" value="TRANSCRIPTION FACTOR DOMAIN-CONTAINING PROTEIN-RELATED"/>
    <property type="match status" value="1"/>
</dbReference>
<keyword evidence="2" id="KW-0862">Zinc</keyword>
<organism evidence="8 9">
    <name type="scientific">Apodospora peruviana</name>
    <dbReference type="NCBI Taxonomy" id="516989"/>
    <lineage>
        <taxon>Eukaryota</taxon>
        <taxon>Fungi</taxon>
        <taxon>Dikarya</taxon>
        <taxon>Ascomycota</taxon>
        <taxon>Pezizomycotina</taxon>
        <taxon>Sordariomycetes</taxon>
        <taxon>Sordariomycetidae</taxon>
        <taxon>Sordariales</taxon>
        <taxon>Lasiosphaeriaceae</taxon>
        <taxon>Apodospora</taxon>
    </lineage>
</organism>
<evidence type="ECO:0000256" key="2">
    <source>
        <dbReference type="ARBA" id="ARBA00022833"/>
    </source>
</evidence>
<dbReference type="Proteomes" id="UP001283341">
    <property type="component" value="Unassembled WGS sequence"/>
</dbReference>
<dbReference type="EMBL" id="JAUEDM010000005">
    <property type="protein sequence ID" value="KAK3316535.1"/>
    <property type="molecule type" value="Genomic_DNA"/>
</dbReference>
<reference evidence="8" key="1">
    <citation type="journal article" date="2023" name="Mol. Phylogenet. Evol.">
        <title>Genome-scale phylogeny and comparative genomics of the fungal order Sordariales.</title>
        <authorList>
            <person name="Hensen N."/>
            <person name="Bonometti L."/>
            <person name="Westerberg I."/>
            <person name="Brannstrom I.O."/>
            <person name="Guillou S."/>
            <person name="Cros-Aarteil S."/>
            <person name="Calhoun S."/>
            <person name="Haridas S."/>
            <person name="Kuo A."/>
            <person name="Mondo S."/>
            <person name="Pangilinan J."/>
            <person name="Riley R."/>
            <person name="LaButti K."/>
            <person name="Andreopoulos B."/>
            <person name="Lipzen A."/>
            <person name="Chen C."/>
            <person name="Yan M."/>
            <person name="Daum C."/>
            <person name="Ng V."/>
            <person name="Clum A."/>
            <person name="Steindorff A."/>
            <person name="Ohm R.A."/>
            <person name="Martin F."/>
            <person name="Silar P."/>
            <person name="Natvig D.O."/>
            <person name="Lalanne C."/>
            <person name="Gautier V."/>
            <person name="Ament-Velasquez S.L."/>
            <person name="Kruys A."/>
            <person name="Hutchinson M.I."/>
            <person name="Powell A.J."/>
            <person name="Barry K."/>
            <person name="Miller A.N."/>
            <person name="Grigoriev I.V."/>
            <person name="Debuchy R."/>
            <person name="Gladieux P."/>
            <person name="Hiltunen Thoren M."/>
            <person name="Johannesson H."/>
        </authorList>
    </citation>
    <scope>NUCLEOTIDE SEQUENCE</scope>
    <source>
        <strain evidence="8">CBS 118394</strain>
    </source>
</reference>
<dbReference type="PROSITE" id="PS50048">
    <property type="entry name" value="ZN2_CY6_FUNGAL_2"/>
    <property type="match status" value="1"/>
</dbReference>
<keyword evidence="6" id="KW-0539">Nucleus</keyword>
<reference evidence="8" key="2">
    <citation type="submission" date="2023-06" db="EMBL/GenBank/DDBJ databases">
        <authorList>
            <consortium name="Lawrence Berkeley National Laboratory"/>
            <person name="Haridas S."/>
            <person name="Hensen N."/>
            <person name="Bonometti L."/>
            <person name="Westerberg I."/>
            <person name="Brannstrom I.O."/>
            <person name="Guillou S."/>
            <person name="Cros-Aarteil S."/>
            <person name="Calhoun S."/>
            <person name="Kuo A."/>
            <person name="Mondo S."/>
            <person name="Pangilinan J."/>
            <person name="Riley R."/>
            <person name="Labutti K."/>
            <person name="Andreopoulos B."/>
            <person name="Lipzen A."/>
            <person name="Chen C."/>
            <person name="Yanf M."/>
            <person name="Daum C."/>
            <person name="Ng V."/>
            <person name="Clum A."/>
            <person name="Steindorff A."/>
            <person name="Ohm R."/>
            <person name="Martin F."/>
            <person name="Silar P."/>
            <person name="Natvig D."/>
            <person name="Lalanne C."/>
            <person name="Gautier V."/>
            <person name="Ament-Velasquez S.L."/>
            <person name="Kruys A."/>
            <person name="Hutchinson M.I."/>
            <person name="Powell A.J."/>
            <person name="Barry K."/>
            <person name="Miller A.N."/>
            <person name="Grigoriev I.V."/>
            <person name="Debuchy R."/>
            <person name="Gladieux P."/>
            <person name="Thoren M.H."/>
            <person name="Johannesson H."/>
        </authorList>
    </citation>
    <scope>NUCLEOTIDE SEQUENCE</scope>
    <source>
        <strain evidence="8">CBS 118394</strain>
    </source>
</reference>
<dbReference type="InterPro" id="IPR001138">
    <property type="entry name" value="Zn2Cys6_DnaBD"/>
</dbReference>
<dbReference type="InterPro" id="IPR052360">
    <property type="entry name" value="Transcr_Regulatory_Proteins"/>
</dbReference>
<evidence type="ECO:0000256" key="6">
    <source>
        <dbReference type="ARBA" id="ARBA00023242"/>
    </source>
</evidence>
<evidence type="ECO:0000256" key="4">
    <source>
        <dbReference type="ARBA" id="ARBA00023125"/>
    </source>
</evidence>
<evidence type="ECO:0000256" key="1">
    <source>
        <dbReference type="ARBA" id="ARBA00022723"/>
    </source>
</evidence>
<dbReference type="PANTHER" id="PTHR36206">
    <property type="entry name" value="ASPERCRYPTIN BIOSYNTHESIS CLUSTER-SPECIFIC TRANSCRIPTION REGULATOR ATNN-RELATED"/>
    <property type="match status" value="1"/>
</dbReference>
<dbReference type="PROSITE" id="PS00463">
    <property type="entry name" value="ZN2_CY6_FUNGAL_1"/>
    <property type="match status" value="1"/>
</dbReference>
<evidence type="ECO:0000259" key="7">
    <source>
        <dbReference type="PROSITE" id="PS50048"/>
    </source>
</evidence>
<dbReference type="Gene3D" id="4.10.240.10">
    <property type="entry name" value="Zn(2)-C6 fungal-type DNA-binding domain"/>
    <property type="match status" value="1"/>
</dbReference>
<keyword evidence="9" id="KW-1185">Reference proteome</keyword>
<dbReference type="Pfam" id="PF11951">
    <property type="entry name" value="Fungal_trans_2"/>
    <property type="match status" value="1"/>
</dbReference>
<sequence>MGKSHHKVKTGCRTCKTRKVKCDEGRPACRRCILTSRVCEGYGIWGGGNIETRKTHKPLDNRLTLRRNPPDQVLDVAEHGWVEWFRCRTAVKLQGPFVSHFWEGLVLSASRHEPAVFHAMLALSSHHKRVSIGAQEMGVEADPDRLEQFTLREYTKAISHLLEPQFASGDRASIRTALIACMLFICLEFLRGQTRTGNIHLQNGIKLVALLDQQQTGSNRDTTDDWLVIAFTRMNLLALQFGEGHWTPSPRLHLLPFNTNQPLPRTFETVSQAREALDCLLKDTINLCKEHRRQLDPTHPDQNAFRTNQQGIKSALETWLIAYKASRVVLFEEIGALPRAGYQMLAVHYTLVKIMADTSLRAPEDEMVFDSHTRDFVDMMVQATEFLEHVQAVHTSDDPVFRASACEGIRFTADMGWSPHLFYTAIHCRVRPVRLHAIRLLRAIPTREAIWDSFLAASAAQEIMRIEEGEDYSTLAAAVEDQPIFDITGVLMDSSFPTPIVPAWRRVYDVQFVLPDGGETSGKPTVMVCRRNRSDGQGYEVLTRKLKTVCSHKES</sequence>